<dbReference type="Gene3D" id="3.30.1380.10">
    <property type="match status" value="1"/>
</dbReference>
<evidence type="ECO:0000256" key="5">
    <source>
        <dbReference type="ARBA" id="ARBA00022833"/>
    </source>
</evidence>
<evidence type="ECO:0000256" key="8">
    <source>
        <dbReference type="ARBA" id="ARBA00023316"/>
    </source>
</evidence>
<dbReference type="Pfam" id="PF01427">
    <property type="entry name" value="Peptidase_M15"/>
    <property type="match status" value="1"/>
</dbReference>
<name>A0A7X9ILL8_9DELT</name>
<evidence type="ECO:0000313" key="10">
    <source>
        <dbReference type="Proteomes" id="UP000524246"/>
    </source>
</evidence>
<organism evidence="9 10">
    <name type="scientific">SAR324 cluster bacterium</name>
    <dbReference type="NCBI Taxonomy" id="2024889"/>
    <lineage>
        <taxon>Bacteria</taxon>
        <taxon>Deltaproteobacteria</taxon>
        <taxon>SAR324 cluster</taxon>
    </lineage>
</organism>
<feature type="non-terminal residue" evidence="9">
    <location>
        <position position="1"/>
    </location>
</feature>
<dbReference type="GO" id="GO:0071555">
    <property type="term" value="P:cell wall organization"/>
    <property type="evidence" value="ECO:0007669"/>
    <property type="project" value="UniProtKB-KW"/>
</dbReference>
<proteinExistence type="inferred from homology"/>
<evidence type="ECO:0000256" key="1">
    <source>
        <dbReference type="ARBA" id="ARBA00001362"/>
    </source>
</evidence>
<dbReference type="InterPro" id="IPR009045">
    <property type="entry name" value="Zn_M74/Hedgehog-like"/>
</dbReference>
<dbReference type="EMBL" id="JAAZON010000641">
    <property type="protein sequence ID" value="NMC64304.1"/>
    <property type="molecule type" value="Genomic_DNA"/>
</dbReference>
<dbReference type="GO" id="GO:0006508">
    <property type="term" value="P:proteolysis"/>
    <property type="evidence" value="ECO:0007669"/>
    <property type="project" value="UniProtKB-KW"/>
</dbReference>
<dbReference type="GO" id="GO:0008237">
    <property type="term" value="F:metallopeptidase activity"/>
    <property type="evidence" value="ECO:0007669"/>
    <property type="project" value="UniProtKB-KW"/>
</dbReference>
<comment type="catalytic activity">
    <reaction evidence="1">
        <text>D-alanyl-D-alanine + H2O = 2 D-alanine</text>
        <dbReference type="Rhea" id="RHEA:20661"/>
        <dbReference type="ChEBI" id="CHEBI:15377"/>
        <dbReference type="ChEBI" id="CHEBI:57416"/>
        <dbReference type="ChEBI" id="CHEBI:57822"/>
        <dbReference type="EC" id="3.4.13.22"/>
    </reaction>
</comment>
<protein>
    <submittedName>
        <fullName evidence="9">M15 family metallopeptidase</fullName>
    </submittedName>
</protein>
<evidence type="ECO:0000256" key="3">
    <source>
        <dbReference type="ARBA" id="ARBA00022723"/>
    </source>
</evidence>
<dbReference type="PANTHER" id="PTHR43126">
    <property type="entry name" value="D-ALANYL-D-ALANINE DIPEPTIDASE"/>
    <property type="match status" value="1"/>
</dbReference>
<sequence length="239" mass="27588">RLRRSARHLIRTARNKCKRLLAREKSIGKYERKTIIESGTNLDAMMRSRGLVDIQQYEPSILVSLKYSTSDNILSEDMYGSLKKAYVLPQVAKMLKRANMELHTLHPGYALCIYDAARPLSIQQKLWDKVKGTPMEKYVADPSRLSLHNFGAAIDLTIVDDKGVPLDMGTEFDELSPESEPQLERKMLKEGRLQINQVRNRMLLRKVMKHGGFAPIKDEWWHFTAFGLTKAKWRHSVIH</sequence>
<dbReference type="InterPro" id="IPR000755">
    <property type="entry name" value="A_A_dipeptidase"/>
</dbReference>
<accession>A0A7X9ILL8</accession>
<comment type="caution">
    <text evidence="9">The sequence shown here is derived from an EMBL/GenBank/DDBJ whole genome shotgun (WGS) entry which is preliminary data.</text>
</comment>
<dbReference type="SUPFAM" id="SSF55166">
    <property type="entry name" value="Hedgehog/DD-peptidase"/>
    <property type="match status" value="1"/>
</dbReference>
<dbReference type="CDD" id="cd14840">
    <property type="entry name" value="D-Ala-D-Ala_dipeptidase_Aad"/>
    <property type="match status" value="1"/>
</dbReference>
<keyword evidence="4" id="KW-0378">Hydrolase</keyword>
<dbReference type="AlphaFoldDB" id="A0A7X9ILL8"/>
<evidence type="ECO:0000313" key="9">
    <source>
        <dbReference type="EMBL" id="NMC64304.1"/>
    </source>
</evidence>
<dbReference type="GO" id="GO:0046872">
    <property type="term" value="F:metal ion binding"/>
    <property type="evidence" value="ECO:0007669"/>
    <property type="project" value="UniProtKB-KW"/>
</dbReference>
<evidence type="ECO:0000256" key="2">
    <source>
        <dbReference type="ARBA" id="ARBA00022670"/>
    </source>
</evidence>
<evidence type="ECO:0000256" key="6">
    <source>
        <dbReference type="ARBA" id="ARBA00022997"/>
    </source>
</evidence>
<keyword evidence="8" id="KW-0961">Cell wall biogenesis/degradation</keyword>
<keyword evidence="5" id="KW-0862">Zinc</keyword>
<gene>
    <name evidence="9" type="ORF">GYA55_14160</name>
</gene>
<dbReference type="HAMAP" id="MF_01924">
    <property type="entry name" value="A_A_dipeptidase"/>
    <property type="match status" value="1"/>
</dbReference>
<evidence type="ECO:0000256" key="7">
    <source>
        <dbReference type="ARBA" id="ARBA00023049"/>
    </source>
</evidence>
<evidence type="ECO:0000256" key="4">
    <source>
        <dbReference type="ARBA" id="ARBA00022801"/>
    </source>
</evidence>
<keyword evidence="3" id="KW-0479">Metal-binding</keyword>
<keyword evidence="6" id="KW-0224">Dipeptidase</keyword>
<dbReference type="PANTHER" id="PTHR43126:SF2">
    <property type="entry name" value="D-ALANYL-D-ALANINE DIPEPTIDASE"/>
    <property type="match status" value="1"/>
</dbReference>
<reference evidence="9 10" key="1">
    <citation type="journal article" date="2020" name="Biotechnol. Biofuels">
        <title>New insights from the biogas microbiome by comprehensive genome-resolved metagenomics of nearly 1600 species originating from multiple anaerobic digesters.</title>
        <authorList>
            <person name="Campanaro S."/>
            <person name="Treu L."/>
            <person name="Rodriguez-R L.M."/>
            <person name="Kovalovszki A."/>
            <person name="Ziels R.M."/>
            <person name="Maus I."/>
            <person name="Zhu X."/>
            <person name="Kougias P.G."/>
            <person name="Basile A."/>
            <person name="Luo G."/>
            <person name="Schluter A."/>
            <person name="Konstantinidis K.T."/>
            <person name="Angelidaki I."/>
        </authorList>
    </citation>
    <scope>NUCLEOTIDE SEQUENCE [LARGE SCALE GENOMIC DNA]</scope>
    <source>
        <strain evidence="9">AS27yjCOA_65</strain>
    </source>
</reference>
<keyword evidence="7" id="KW-0482">Metalloprotease</keyword>
<keyword evidence="2" id="KW-0645">Protease</keyword>
<dbReference type="GO" id="GO:0160237">
    <property type="term" value="F:D-Ala-D-Ala dipeptidase activity"/>
    <property type="evidence" value="ECO:0007669"/>
    <property type="project" value="UniProtKB-EC"/>
</dbReference>
<dbReference type="Proteomes" id="UP000524246">
    <property type="component" value="Unassembled WGS sequence"/>
</dbReference>